<dbReference type="PATRIC" id="fig|1299334.3.peg.8261"/>
<organism evidence="1">
    <name type="scientific">Mycobacterium xenopi 4042</name>
    <dbReference type="NCBI Taxonomy" id="1299334"/>
    <lineage>
        <taxon>Bacteria</taxon>
        <taxon>Bacillati</taxon>
        <taxon>Actinomycetota</taxon>
        <taxon>Actinomycetes</taxon>
        <taxon>Mycobacteriales</taxon>
        <taxon>Mycobacteriaceae</taxon>
        <taxon>Mycobacterium</taxon>
    </lineage>
</organism>
<dbReference type="AlphaFoldDB" id="X7ZBP4"/>
<proteinExistence type="predicted"/>
<gene>
    <name evidence="1" type="ORF">I553_0990</name>
</gene>
<evidence type="ECO:0000313" key="1">
    <source>
        <dbReference type="EMBL" id="EUA16015.1"/>
    </source>
</evidence>
<comment type="caution">
    <text evidence="1">The sequence shown here is derived from an EMBL/GenBank/DDBJ whole genome shotgun (WGS) entry which is preliminary data.</text>
</comment>
<accession>X7ZBP4</accession>
<reference evidence="1" key="1">
    <citation type="submission" date="2014-01" db="EMBL/GenBank/DDBJ databases">
        <authorList>
            <person name="Brown-Elliot B."/>
            <person name="Wallace R."/>
            <person name="Lenaerts A."/>
            <person name="Ordway D."/>
            <person name="DeGroote M.A."/>
            <person name="Parker T."/>
            <person name="Sizemore C."/>
            <person name="Tallon L.J."/>
            <person name="Sadzewicz L.K."/>
            <person name="Sengamalay N."/>
            <person name="Fraser C.M."/>
            <person name="Hine E."/>
            <person name="Shefchek K.A."/>
            <person name="Das S.P."/>
            <person name="Tettelin H."/>
        </authorList>
    </citation>
    <scope>NUCLEOTIDE SEQUENCE [LARGE SCALE GENOMIC DNA]</scope>
    <source>
        <strain evidence="1">4042</strain>
    </source>
</reference>
<name>X7ZBP4_MYCXE</name>
<sequence length="59" mass="6455">MSSSPSSTPDTLGNLCNSQLAGRRMDHNIAEINDVRCFRRFERDIAADHIGEPVDAPGL</sequence>
<dbReference type="EMBL" id="JAOB01000080">
    <property type="protein sequence ID" value="EUA16015.1"/>
    <property type="molecule type" value="Genomic_DNA"/>
</dbReference>
<protein>
    <submittedName>
        <fullName evidence="1">Uncharacterized protein</fullName>
    </submittedName>
</protein>